<organism evidence="2 3">
    <name type="scientific">Wickerhamomyces pijperi</name>
    <name type="common">Yeast</name>
    <name type="synonym">Pichia pijperi</name>
    <dbReference type="NCBI Taxonomy" id="599730"/>
    <lineage>
        <taxon>Eukaryota</taxon>
        <taxon>Fungi</taxon>
        <taxon>Dikarya</taxon>
        <taxon>Ascomycota</taxon>
        <taxon>Saccharomycotina</taxon>
        <taxon>Saccharomycetes</taxon>
        <taxon>Phaffomycetales</taxon>
        <taxon>Wickerhamomycetaceae</taxon>
        <taxon>Wickerhamomyces</taxon>
    </lineage>
</organism>
<proteinExistence type="predicted"/>
<evidence type="ECO:0000313" key="2">
    <source>
        <dbReference type="EMBL" id="KAH3688371.1"/>
    </source>
</evidence>
<dbReference type="EMBL" id="JAEUBG010000375">
    <property type="protein sequence ID" value="KAH3688371.1"/>
    <property type="molecule type" value="Genomic_DNA"/>
</dbReference>
<accession>A0A9P8TSA1</accession>
<feature type="transmembrane region" description="Helical" evidence="1">
    <location>
        <begin position="6"/>
        <end position="27"/>
    </location>
</feature>
<keyword evidence="1" id="KW-0812">Transmembrane</keyword>
<evidence type="ECO:0000313" key="3">
    <source>
        <dbReference type="Proteomes" id="UP000774326"/>
    </source>
</evidence>
<reference evidence="2" key="1">
    <citation type="journal article" date="2021" name="Open Biol.">
        <title>Shared evolutionary footprints suggest mitochondrial oxidative damage underlies multiple complex I losses in fungi.</title>
        <authorList>
            <person name="Schikora-Tamarit M.A."/>
            <person name="Marcet-Houben M."/>
            <person name="Nosek J."/>
            <person name="Gabaldon T."/>
        </authorList>
    </citation>
    <scope>NUCLEOTIDE SEQUENCE</scope>
    <source>
        <strain evidence="2">CBS2887</strain>
    </source>
</reference>
<keyword evidence="1" id="KW-1133">Transmembrane helix</keyword>
<reference evidence="2" key="2">
    <citation type="submission" date="2021-01" db="EMBL/GenBank/DDBJ databases">
        <authorList>
            <person name="Schikora-Tamarit M.A."/>
        </authorList>
    </citation>
    <scope>NUCLEOTIDE SEQUENCE</scope>
    <source>
        <strain evidence="2">CBS2887</strain>
    </source>
</reference>
<comment type="caution">
    <text evidence="2">The sequence shown here is derived from an EMBL/GenBank/DDBJ whole genome shotgun (WGS) entry which is preliminary data.</text>
</comment>
<gene>
    <name evidence="2" type="ORF">WICPIJ_000639</name>
</gene>
<protein>
    <submittedName>
        <fullName evidence="2">Uncharacterized protein</fullName>
    </submittedName>
</protein>
<name>A0A9P8TSA1_WICPI</name>
<dbReference type="AlphaFoldDB" id="A0A9P8TSA1"/>
<sequence>MLFNLFVGQILDLLIICLQILLNCWILHKIIPDNVSLGDVFEVGVILDPVDVVIQTVLDQLVLMDIQQRSNDVQSFMRKVRGLGDWLHAIQSNDT</sequence>
<keyword evidence="1" id="KW-0472">Membrane</keyword>
<keyword evidence="3" id="KW-1185">Reference proteome</keyword>
<evidence type="ECO:0000256" key="1">
    <source>
        <dbReference type="SAM" id="Phobius"/>
    </source>
</evidence>
<dbReference type="Proteomes" id="UP000774326">
    <property type="component" value="Unassembled WGS sequence"/>
</dbReference>